<keyword evidence="3" id="KW-1003">Cell membrane</keyword>
<dbReference type="RefSeq" id="WP_179983874.1">
    <property type="nucleotide sequence ID" value="NZ_LR812090.1"/>
</dbReference>
<evidence type="ECO:0000256" key="1">
    <source>
        <dbReference type="ARBA" id="ARBA00004651"/>
    </source>
</evidence>
<keyword evidence="5 7" id="KW-1133">Transmembrane helix</keyword>
<sequence length="352" mass="37482">MKVQNIADKILNAPRVVSSSMCLGIVSVMLISILSTYFSTLPLFEEIGLSPLTIAILVGVVIGNSPINRVMHRIATGVDFSKSVLLKLGVILFGLRITFEQIAQLGWYGVFVDLVVVASVLIVAYLLGTKLFKLDYQTSILIGAGSAICGAAAVLATEPVVKAQAHKVSIAVATVVLFGTTSMFLYPALYPYLGLTEHAFGIYIGATVHEVAQVVAAGTAVNNEVANAAVIEKMVRVMLLAPTLLFLSWVLARKANAIGENASNDKPNLIIPWFAVLFVVVSGINSLEIIPPAFHQGLLTIDNYLLCMAMAALGLRTHLTPIFNVGFKPVLLAACLFFMLVAGGYGLSYLVG</sequence>
<evidence type="ECO:0000256" key="3">
    <source>
        <dbReference type="ARBA" id="ARBA00022475"/>
    </source>
</evidence>
<dbReference type="NCBIfam" id="TIGR00698">
    <property type="entry name" value="YeiH family putative sulfate export transporter"/>
    <property type="match status" value="1"/>
</dbReference>
<dbReference type="Pfam" id="PF03601">
    <property type="entry name" value="Cons_hypoth698"/>
    <property type="match status" value="1"/>
</dbReference>
<dbReference type="InterPro" id="IPR018383">
    <property type="entry name" value="UPF0324_pro"/>
</dbReference>
<feature type="transmembrane region" description="Helical" evidence="7">
    <location>
        <begin position="47"/>
        <end position="67"/>
    </location>
</feature>
<proteinExistence type="inferred from homology"/>
<organism evidence="8 9">
    <name type="scientific">Alteromonas macleodii</name>
    <name type="common">Pseudoalteromonas macleodii</name>
    <dbReference type="NCBI Taxonomy" id="28108"/>
    <lineage>
        <taxon>Bacteria</taxon>
        <taxon>Pseudomonadati</taxon>
        <taxon>Pseudomonadota</taxon>
        <taxon>Gammaproteobacteria</taxon>
        <taxon>Alteromonadales</taxon>
        <taxon>Alteromonadaceae</taxon>
        <taxon>Alteromonas/Salinimonas group</taxon>
        <taxon>Alteromonas</taxon>
    </lineage>
</organism>
<comment type="similarity">
    <text evidence="2">Belongs to the UPF0324 family.</text>
</comment>
<feature type="transmembrane region" description="Helical" evidence="7">
    <location>
        <begin position="21"/>
        <end position="41"/>
    </location>
</feature>
<feature type="transmembrane region" description="Helical" evidence="7">
    <location>
        <begin position="139"/>
        <end position="156"/>
    </location>
</feature>
<accession>A0A6T9Y440</accession>
<protein>
    <submittedName>
        <fullName evidence="8">Uncharacterized protein</fullName>
    </submittedName>
</protein>
<feature type="transmembrane region" description="Helical" evidence="7">
    <location>
        <begin position="271"/>
        <end position="291"/>
    </location>
</feature>
<evidence type="ECO:0000256" key="2">
    <source>
        <dbReference type="ARBA" id="ARBA00007977"/>
    </source>
</evidence>
<evidence type="ECO:0000313" key="9">
    <source>
        <dbReference type="Proteomes" id="UP000509458"/>
    </source>
</evidence>
<keyword evidence="4 7" id="KW-0812">Transmembrane</keyword>
<evidence type="ECO:0000256" key="4">
    <source>
        <dbReference type="ARBA" id="ARBA00022692"/>
    </source>
</evidence>
<feature type="transmembrane region" description="Helical" evidence="7">
    <location>
        <begin position="168"/>
        <end position="189"/>
    </location>
</feature>
<evidence type="ECO:0000313" key="8">
    <source>
        <dbReference type="EMBL" id="CAB9494528.1"/>
    </source>
</evidence>
<feature type="transmembrane region" description="Helical" evidence="7">
    <location>
        <begin position="303"/>
        <end position="323"/>
    </location>
</feature>
<evidence type="ECO:0000256" key="5">
    <source>
        <dbReference type="ARBA" id="ARBA00022989"/>
    </source>
</evidence>
<dbReference type="EMBL" id="LR812090">
    <property type="protein sequence ID" value="CAB9494528.1"/>
    <property type="molecule type" value="Genomic_DNA"/>
</dbReference>
<feature type="transmembrane region" description="Helical" evidence="7">
    <location>
        <begin position="329"/>
        <end position="351"/>
    </location>
</feature>
<dbReference type="PANTHER" id="PTHR30106:SF2">
    <property type="entry name" value="UPF0324 INNER MEMBRANE PROTEIN YEIH"/>
    <property type="match status" value="1"/>
</dbReference>
<evidence type="ECO:0000256" key="7">
    <source>
        <dbReference type="SAM" id="Phobius"/>
    </source>
</evidence>
<name>A0A6T9Y440_ALTMA</name>
<dbReference type="PANTHER" id="PTHR30106">
    <property type="entry name" value="INNER MEMBRANE PROTEIN YEIH-RELATED"/>
    <property type="match status" value="1"/>
</dbReference>
<evidence type="ECO:0000256" key="6">
    <source>
        <dbReference type="ARBA" id="ARBA00023136"/>
    </source>
</evidence>
<keyword evidence="6 7" id="KW-0472">Membrane</keyword>
<feature type="transmembrane region" description="Helical" evidence="7">
    <location>
        <begin position="105"/>
        <end position="127"/>
    </location>
</feature>
<dbReference type="GO" id="GO:0005886">
    <property type="term" value="C:plasma membrane"/>
    <property type="evidence" value="ECO:0007669"/>
    <property type="project" value="UniProtKB-SubCell"/>
</dbReference>
<dbReference type="AlphaFoldDB" id="A0A6T9Y440"/>
<reference evidence="8 9" key="1">
    <citation type="submission" date="2020-06" db="EMBL/GenBank/DDBJ databases">
        <authorList>
            <person name="Duchaud E."/>
        </authorList>
    </citation>
    <scope>NUCLEOTIDE SEQUENCE [LARGE SCALE GENOMIC DNA]</scope>
    <source>
        <strain evidence="8">Alteromonas fortis</strain>
    </source>
</reference>
<gene>
    <name evidence="8" type="primary">yeiH</name>
    <name evidence="8" type="ORF">ALFOR1_31519</name>
</gene>
<dbReference type="Proteomes" id="UP000509458">
    <property type="component" value="Chromosome"/>
</dbReference>
<dbReference type="InterPro" id="IPR004630">
    <property type="entry name" value="UPF0324_YeiH-like"/>
</dbReference>
<comment type="subcellular location">
    <subcellularLocation>
        <location evidence="1">Cell membrane</location>
        <topology evidence="1">Multi-pass membrane protein</topology>
    </subcellularLocation>
</comment>
<feature type="transmembrane region" description="Helical" evidence="7">
    <location>
        <begin position="234"/>
        <end position="251"/>
    </location>
</feature>